<reference evidence="1" key="1">
    <citation type="submission" date="2020-05" db="EMBL/GenBank/DDBJ databases">
        <title>WGS assembly of Panicum virgatum.</title>
        <authorList>
            <person name="Lovell J.T."/>
            <person name="Jenkins J."/>
            <person name="Shu S."/>
            <person name="Juenger T.E."/>
            <person name="Schmutz J."/>
        </authorList>
    </citation>
    <scope>NUCLEOTIDE SEQUENCE</scope>
    <source>
        <strain evidence="1">AP13</strain>
    </source>
</reference>
<evidence type="ECO:0000313" key="1">
    <source>
        <dbReference type="EMBL" id="KAG2549183.1"/>
    </source>
</evidence>
<comment type="caution">
    <text evidence="1">The sequence shown here is derived from an EMBL/GenBank/DDBJ whole genome shotgun (WGS) entry which is preliminary data.</text>
</comment>
<organism evidence="1 2">
    <name type="scientific">Panicum virgatum</name>
    <name type="common">Blackwell switchgrass</name>
    <dbReference type="NCBI Taxonomy" id="38727"/>
    <lineage>
        <taxon>Eukaryota</taxon>
        <taxon>Viridiplantae</taxon>
        <taxon>Streptophyta</taxon>
        <taxon>Embryophyta</taxon>
        <taxon>Tracheophyta</taxon>
        <taxon>Spermatophyta</taxon>
        <taxon>Magnoliopsida</taxon>
        <taxon>Liliopsida</taxon>
        <taxon>Poales</taxon>
        <taxon>Poaceae</taxon>
        <taxon>PACMAD clade</taxon>
        <taxon>Panicoideae</taxon>
        <taxon>Panicodae</taxon>
        <taxon>Paniceae</taxon>
        <taxon>Panicinae</taxon>
        <taxon>Panicum</taxon>
        <taxon>Panicum sect. Hiantes</taxon>
    </lineage>
</organism>
<gene>
    <name evidence="1" type="ORF">PVAP13_9KG176500</name>
</gene>
<evidence type="ECO:0000313" key="2">
    <source>
        <dbReference type="Proteomes" id="UP000823388"/>
    </source>
</evidence>
<proteinExistence type="predicted"/>
<sequence>MFRQSVHACFSSQEQDLTNAISAYEITSKFGLHSLDQHPVLIILSLLLCLHSQGGGQDMKKKRHKLHTGKVLSSFCILIEAGGTRS</sequence>
<name>A0A8T0NIY3_PANVG</name>
<dbReference type="Proteomes" id="UP000823388">
    <property type="component" value="Chromosome 9K"/>
</dbReference>
<protein>
    <submittedName>
        <fullName evidence="1">Uncharacterized protein</fullName>
    </submittedName>
</protein>
<accession>A0A8T0NIY3</accession>
<dbReference type="EMBL" id="CM029053">
    <property type="protein sequence ID" value="KAG2549183.1"/>
    <property type="molecule type" value="Genomic_DNA"/>
</dbReference>
<dbReference type="AlphaFoldDB" id="A0A8T0NIY3"/>
<keyword evidence="2" id="KW-1185">Reference proteome</keyword>